<gene>
    <name evidence="6" type="ORF">ANIA_04609</name>
</gene>
<accession>C8V7T0</accession>
<dbReference type="RefSeq" id="XP_662213.1">
    <property type="nucleotide sequence ID" value="XM_657121.1"/>
</dbReference>
<evidence type="ECO:0000256" key="1">
    <source>
        <dbReference type="ARBA" id="ARBA00022737"/>
    </source>
</evidence>
<dbReference type="InterPro" id="IPR011990">
    <property type="entry name" value="TPR-like_helical_dom_sf"/>
</dbReference>
<evidence type="ECO:0000259" key="5">
    <source>
        <dbReference type="Pfam" id="PF24883"/>
    </source>
</evidence>
<dbReference type="InParanoid" id="Q5B4C1"/>
<dbReference type="Proteomes" id="UP000000560">
    <property type="component" value="Chromosome III"/>
</dbReference>
<reference evidence="7" key="1">
    <citation type="journal article" date="2005" name="Nature">
        <title>Sequencing of Aspergillus nidulans and comparative analysis with A. fumigatus and A. oryzae.</title>
        <authorList>
            <person name="Galagan J.E."/>
            <person name="Calvo S.E."/>
            <person name="Cuomo C."/>
            <person name="Ma L.J."/>
            <person name="Wortman J.R."/>
            <person name="Batzoglou S."/>
            <person name="Lee S.I."/>
            <person name="Basturkmen M."/>
            <person name="Spevak C.C."/>
            <person name="Clutterbuck J."/>
            <person name="Kapitonov V."/>
            <person name="Jurka J."/>
            <person name="Scazzocchio C."/>
            <person name="Farman M."/>
            <person name="Butler J."/>
            <person name="Purcell S."/>
            <person name="Harris S."/>
            <person name="Braus G.H."/>
            <person name="Draht O."/>
            <person name="Busch S."/>
            <person name="D'Enfert C."/>
            <person name="Bouchier C."/>
            <person name="Goldman G.H."/>
            <person name="Bell-Pedersen D."/>
            <person name="Griffiths-Jones S."/>
            <person name="Doonan J.H."/>
            <person name="Yu J."/>
            <person name="Vienken K."/>
            <person name="Pain A."/>
            <person name="Freitag M."/>
            <person name="Selker E.U."/>
            <person name="Archer D.B."/>
            <person name="Penalva M.A."/>
            <person name="Oakley B.R."/>
            <person name="Momany M."/>
            <person name="Tanaka T."/>
            <person name="Kumagai T."/>
            <person name="Asai K."/>
            <person name="Machida M."/>
            <person name="Nierman W.C."/>
            <person name="Denning D.W."/>
            <person name="Caddick M."/>
            <person name="Hynes M."/>
            <person name="Paoletti M."/>
            <person name="Fischer R."/>
            <person name="Miller B."/>
            <person name="Dyer P."/>
            <person name="Sachs M.S."/>
            <person name="Osmani S.A."/>
            <person name="Birren B.W."/>
        </authorList>
    </citation>
    <scope>NUCLEOTIDE SEQUENCE [LARGE SCALE GENOMIC DNA]</scope>
    <source>
        <strain evidence="7">FGSC A4 / ATCC 38163 / CBS 112.46 / NRRL 194 / M139</strain>
    </source>
</reference>
<dbReference type="SUPFAM" id="SSF48452">
    <property type="entry name" value="TPR-like"/>
    <property type="match status" value="1"/>
</dbReference>
<dbReference type="SUPFAM" id="SSF52540">
    <property type="entry name" value="P-loop containing nucleoside triphosphate hydrolases"/>
    <property type="match status" value="1"/>
</dbReference>
<reference evidence="7" key="2">
    <citation type="journal article" date="2009" name="Fungal Genet. Biol.">
        <title>The 2008 update of the Aspergillus nidulans genome annotation: a community effort.</title>
        <authorList>
            <person name="Wortman J.R."/>
            <person name="Gilsenan J.M."/>
            <person name="Joardar V."/>
            <person name="Deegan J."/>
            <person name="Clutterbuck J."/>
            <person name="Andersen M.R."/>
            <person name="Archer D."/>
            <person name="Bencina M."/>
            <person name="Braus G."/>
            <person name="Coutinho P."/>
            <person name="von Dohren H."/>
            <person name="Doonan J."/>
            <person name="Driessen A.J."/>
            <person name="Durek P."/>
            <person name="Espeso E."/>
            <person name="Fekete E."/>
            <person name="Flipphi M."/>
            <person name="Estrada C.G."/>
            <person name="Geysens S."/>
            <person name="Goldman G."/>
            <person name="de Groot P.W."/>
            <person name="Hansen K."/>
            <person name="Harris S.D."/>
            <person name="Heinekamp T."/>
            <person name="Helmstaedt K."/>
            <person name="Henrissat B."/>
            <person name="Hofmann G."/>
            <person name="Homan T."/>
            <person name="Horio T."/>
            <person name="Horiuchi H."/>
            <person name="James S."/>
            <person name="Jones M."/>
            <person name="Karaffa L."/>
            <person name="Karanyi Z."/>
            <person name="Kato M."/>
            <person name="Keller N."/>
            <person name="Kelly D.E."/>
            <person name="Kiel J.A."/>
            <person name="Kim J.M."/>
            <person name="van der Klei I.J."/>
            <person name="Klis F.M."/>
            <person name="Kovalchuk A."/>
            <person name="Krasevec N."/>
            <person name="Kubicek C.P."/>
            <person name="Liu B."/>
            <person name="Maccabe A."/>
            <person name="Meyer V."/>
            <person name="Mirabito P."/>
            <person name="Miskei M."/>
            <person name="Mos M."/>
            <person name="Mullins J."/>
            <person name="Nelson D.R."/>
            <person name="Nielsen J."/>
            <person name="Oakley B.R."/>
            <person name="Osmani S.A."/>
            <person name="Pakula T."/>
            <person name="Paszewski A."/>
            <person name="Paulsen I."/>
            <person name="Pilsyk S."/>
            <person name="Pocsi I."/>
            <person name="Punt P.J."/>
            <person name="Ram A.F."/>
            <person name="Ren Q."/>
            <person name="Robellet X."/>
            <person name="Robson G."/>
            <person name="Seiboth B."/>
            <person name="van Solingen P."/>
            <person name="Specht T."/>
            <person name="Sun J."/>
            <person name="Taheri-Talesh N."/>
            <person name="Takeshita N."/>
            <person name="Ussery D."/>
            <person name="vanKuyk P.A."/>
            <person name="Visser H."/>
            <person name="van de Vondervoort P.J."/>
            <person name="de Vries R.P."/>
            <person name="Walton J."/>
            <person name="Xiang X."/>
            <person name="Xiong Y."/>
            <person name="Zeng A.P."/>
            <person name="Brandt B.W."/>
            <person name="Cornell M.J."/>
            <person name="van den Hondel C.A."/>
            <person name="Visser J."/>
            <person name="Oliver S.G."/>
            <person name="Turner G."/>
        </authorList>
    </citation>
    <scope>GENOME REANNOTATION</scope>
    <source>
        <strain evidence="7">FGSC A4 / ATCC 38163 / CBS 112.46 / NRRL 194 / M139</strain>
    </source>
</reference>
<evidence type="ECO:0000313" key="7">
    <source>
        <dbReference type="Proteomes" id="UP000000560"/>
    </source>
</evidence>
<sequence length="1557" mass="175872">MTISPSSAKAPPLERRSSTLKDEIVDIWAQVQARVIQLAGDDSKIQTDLSIEDVLSYLEKAQDMSSKKDSSIRSAFERTLQFIDTVGGVVAGGAGEAFPPSELCFNAVSMVIQAWQGYQGIFESLATLLEKCSQYLSRLEYYIRGGIDAKLAKVAVQHLQLFVEICDRTIKLRRSKRRKLIVFSKLLFLNDNDIADLLEKMKSLVDEEGRLVTAQTFNFAAQAAVSTRENLAISRAVNSKIDMLIASRSDSLKESDKRRRKERILDTLAFDDNKLDQEKKEPDPYWQRIYYNYRKCAVPATGQWIFEENEFKAWERGSDDAPPILAIEGPEGSGKSYLSSTIIRRLRNRSSATTAATAEHPDSDSRTLLAFYFVEGDSKEDLKRTNHIDVITKSLIWQFVQADASFMKSVAGICERSRDMDPHEIASKLLFNNPDIGQMIDANFFIVIDGLNDVVGDTLVSFLADAIASANSHHKIRILLTGRPRAFEQISAANKDIGFKTIHISERNRPDIDMYIESRMDMIEALRNKERLGVKDLRKKIRVELRDKTSGDYFRINTILKRISHLDYVNDIDQVLKNAGRERSQQIQAEIESLNKVRNAKEIVEINEIILWILYGREWLKPKQVAAVLYVQSGELSLLTLEAKLQLKYTLFEVDSDGDVDFRSYEIVDLIPEGDQGQLSTAEKHRQTTKRILPEEIDIIRHFLRTVCPPVLYDKFDFETVFEHKLQHTSGYIYRDDKVTGEAKLAVTCLRILTEDRDARRDTIRPYAVNYFYQHMAAVDLSLVDRKYKRVVGPLLARLFLDGASTDALLWTEDPQAASDFAWMARSAWLEGDGAVREVVRWLKESVAIADISDGKERAWVSNLISSSEPEKELLQTLAKRMVVHWLREETPHKLAVYAFSFILGVLKKINRTDATRNPTSDTDADPETAAPTLEDIAEIEAWSLTLLDCKKDSLWEVQVAVILYDYNFSLQAEQRCRHALTLDPTNWRASYYLAHVVPSNSEAIDILNDIIARLKTDERWMLKLNNVRAFAEMLFDRGQRYWDAEQFDPAIESFTESVKVDNACFKRILTIIEQYYDRRLWKDILELLKTVQAGAVSDTITGSRERKGNSHLSRMLVDLASEEAFHSIILHTAVETGQFDFIETVYEDAIKLSAQMEAYTSLFYIRYHYANEIFQQDGTDSEERAIVLWETALKEDLPRSFLDIDYVLPSLTLKLAPTYLSRARSAEPNSDLAQEYLHRIASITPDEGSASSASASQSNLILPAKLYLARYYVVTGNKEKAKQIVRSVVKLALEMLSDDDADNDYLAYWRLLLVFLPLDDDANALAAVAMAALASRAAAFANVNAGSGPGISMPLIDEPTRTTNGKDHNSKKERKEQSPRSRPAVNTASPSISLQTGPGTPEPRRPGTPNSLPRTPELKPVSLADSHSHSLSEPASAPASAKGDDVDDSGEDPCSVPVFAICDGSCGRYWQGASEMWWCKDCINLTFDKECFEQLRSGTLPLKVCDRSHAFLEVPKYDSHGPDGDEYGVPKGFVPYMGKAISLEEWKKAIVRAYIE</sequence>
<feature type="domain" description="Nephrocystin 3-like N-terminal" evidence="5">
    <location>
        <begin position="301"/>
        <end position="483"/>
    </location>
</feature>
<dbReference type="eggNOG" id="ENOG502SJ2V">
    <property type="taxonomic scope" value="Eukaryota"/>
</dbReference>
<protein>
    <submittedName>
        <fullName evidence="6">NACHT and TPR domain protein (AFU_orthologue AFUA_7G06670)</fullName>
    </submittedName>
</protein>
<proteinExistence type="predicted"/>
<dbReference type="PANTHER" id="PTHR10039:SF17">
    <property type="entry name" value="FUNGAL STAND N-TERMINAL GOODBYE DOMAIN-CONTAINING PROTEIN-RELATED"/>
    <property type="match status" value="1"/>
</dbReference>
<dbReference type="OMA" id="VACQHLQ"/>
<dbReference type="HOGENOM" id="CLU_001466_0_1_1"/>
<name>Q5B4C1_EMENI</name>
<evidence type="ECO:0000256" key="3">
    <source>
        <dbReference type="SAM" id="MobiDB-lite"/>
    </source>
</evidence>
<dbReference type="KEGG" id="ani:ANIA_04609"/>
<feature type="domain" description="Fungal STAND N-terminal Goodbye" evidence="4">
    <location>
        <begin position="42"/>
        <end position="142"/>
    </location>
</feature>
<evidence type="ECO:0000256" key="2">
    <source>
        <dbReference type="PROSITE-ProRule" id="PRU00339"/>
    </source>
</evidence>
<dbReference type="PANTHER" id="PTHR10039">
    <property type="entry name" value="AMELOGENIN"/>
    <property type="match status" value="1"/>
</dbReference>
<keyword evidence="7" id="KW-1185">Reference proteome</keyword>
<dbReference type="InterPro" id="IPR027417">
    <property type="entry name" value="P-loop_NTPase"/>
</dbReference>
<organism evidence="6 7">
    <name type="scientific">Emericella nidulans (strain FGSC A4 / ATCC 38163 / CBS 112.46 / NRRL 194 / M139)</name>
    <name type="common">Aspergillus nidulans</name>
    <dbReference type="NCBI Taxonomy" id="227321"/>
    <lineage>
        <taxon>Eukaryota</taxon>
        <taxon>Fungi</taxon>
        <taxon>Dikarya</taxon>
        <taxon>Ascomycota</taxon>
        <taxon>Pezizomycotina</taxon>
        <taxon>Eurotiomycetes</taxon>
        <taxon>Eurotiomycetidae</taxon>
        <taxon>Eurotiales</taxon>
        <taxon>Aspergillaceae</taxon>
        <taxon>Aspergillus</taxon>
        <taxon>Aspergillus subgen. Nidulantes</taxon>
    </lineage>
</organism>
<feature type="compositionally biased region" description="Polar residues" evidence="3">
    <location>
        <begin position="1385"/>
        <end position="1396"/>
    </location>
</feature>
<accession>Q5B4C1</accession>
<dbReference type="VEuPathDB" id="FungiDB:AN4609"/>
<feature type="compositionally biased region" description="Basic and acidic residues" evidence="3">
    <location>
        <begin position="1359"/>
        <end position="1380"/>
    </location>
</feature>
<evidence type="ECO:0000259" key="4">
    <source>
        <dbReference type="Pfam" id="PF17109"/>
    </source>
</evidence>
<feature type="repeat" description="TPR" evidence="2">
    <location>
        <begin position="1032"/>
        <end position="1065"/>
    </location>
</feature>
<dbReference type="InterPro" id="IPR019734">
    <property type="entry name" value="TPR_rpt"/>
</dbReference>
<dbReference type="OrthoDB" id="2913095at2759"/>
<evidence type="ECO:0000313" key="6">
    <source>
        <dbReference type="EMBL" id="CBF77156.1"/>
    </source>
</evidence>
<feature type="region of interest" description="Disordered" evidence="3">
    <location>
        <begin position="1350"/>
        <end position="1451"/>
    </location>
</feature>
<dbReference type="InterPro" id="IPR056884">
    <property type="entry name" value="NPHP3-like_N"/>
</dbReference>
<dbReference type="InterPro" id="IPR031350">
    <property type="entry name" value="Goodbye_dom"/>
</dbReference>
<dbReference type="PROSITE" id="PS50005">
    <property type="entry name" value="TPR"/>
    <property type="match status" value="1"/>
</dbReference>
<keyword evidence="2" id="KW-0802">TPR repeat</keyword>
<dbReference type="GeneID" id="2872405"/>
<dbReference type="Pfam" id="PF24883">
    <property type="entry name" value="NPHP3_N"/>
    <property type="match status" value="1"/>
</dbReference>
<dbReference type="EMBL" id="BN001303">
    <property type="protein sequence ID" value="CBF77156.1"/>
    <property type="molecule type" value="Genomic_DNA"/>
</dbReference>
<feature type="compositionally biased region" description="Low complexity" evidence="3">
    <location>
        <begin position="1430"/>
        <end position="1442"/>
    </location>
</feature>
<dbReference type="Pfam" id="PF17109">
    <property type="entry name" value="Goodbye"/>
    <property type="match status" value="1"/>
</dbReference>
<keyword evidence="1" id="KW-0677">Repeat</keyword>
<dbReference type="Gene3D" id="1.25.40.10">
    <property type="entry name" value="Tetratricopeptide repeat domain"/>
    <property type="match status" value="1"/>
</dbReference>